<dbReference type="GO" id="GO:0005886">
    <property type="term" value="C:plasma membrane"/>
    <property type="evidence" value="ECO:0007669"/>
    <property type="project" value="TreeGrafter"/>
</dbReference>
<reference evidence="7" key="1">
    <citation type="journal article" date="2015" name="Genome Announc.">
        <title>Genome sequence of the AIDS-associated pathogen Penicillium marneffei (ATCC18224) and its near taxonomic relative Talaromyces stipitatus (ATCC10500).</title>
        <authorList>
            <person name="Nierman W.C."/>
            <person name="Fedorova-Abrams N.D."/>
            <person name="Andrianopoulos A."/>
        </authorList>
    </citation>
    <scope>NUCLEOTIDE SEQUENCE [LARGE SCALE GENOMIC DNA]</scope>
    <source>
        <strain evidence="7">ATCC 10500 / CBS 375.48 / QM 6759 / NRRL 1006</strain>
    </source>
</reference>
<dbReference type="STRING" id="441959.B8M4P0"/>
<dbReference type="InParanoid" id="B8M4P0"/>
<accession>B8M4P0</accession>
<dbReference type="SUPFAM" id="SSF103473">
    <property type="entry name" value="MFS general substrate transporter"/>
    <property type="match status" value="2"/>
</dbReference>
<proteinExistence type="predicted"/>
<name>B8M4P0_TALSN</name>
<feature type="transmembrane region" description="Helical" evidence="5">
    <location>
        <begin position="92"/>
        <end position="109"/>
    </location>
</feature>
<dbReference type="OrthoDB" id="440553at2759"/>
<dbReference type="PANTHER" id="PTHR23502:SF151">
    <property type="entry name" value="MAJOR FACILITATOR SUPERFAMILY (MFS) PROFILE DOMAIN-CONTAINING PROTEIN"/>
    <property type="match status" value="1"/>
</dbReference>
<dbReference type="Proteomes" id="UP000001745">
    <property type="component" value="Unassembled WGS sequence"/>
</dbReference>
<protein>
    <submittedName>
        <fullName evidence="6">Uncharacterized protein</fullName>
    </submittedName>
</protein>
<evidence type="ECO:0000256" key="3">
    <source>
        <dbReference type="ARBA" id="ARBA00022989"/>
    </source>
</evidence>
<keyword evidence="7" id="KW-1185">Reference proteome</keyword>
<organism evidence="6 7">
    <name type="scientific">Talaromyces stipitatus (strain ATCC 10500 / CBS 375.48 / QM 6759 / NRRL 1006)</name>
    <name type="common">Penicillium stipitatum</name>
    <dbReference type="NCBI Taxonomy" id="441959"/>
    <lineage>
        <taxon>Eukaryota</taxon>
        <taxon>Fungi</taxon>
        <taxon>Dikarya</taxon>
        <taxon>Ascomycota</taxon>
        <taxon>Pezizomycotina</taxon>
        <taxon>Eurotiomycetes</taxon>
        <taxon>Eurotiomycetidae</taxon>
        <taxon>Eurotiales</taxon>
        <taxon>Trichocomaceae</taxon>
        <taxon>Talaromyces</taxon>
        <taxon>Talaromyces sect. Talaromyces</taxon>
    </lineage>
</organism>
<dbReference type="InterPro" id="IPR036259">
    <property type="entry name" value="MFS_trans_sf"/>
</dbReference>
<keyword evidence="3 5" id="KW-1133">Transmembrane helix</keyword>
<dbReference type="PhylomeDB" id="B8M4P0"/>
<dbReference type="GeneID" id="8107964"/>
<dbReference type="RefSeq" id="XP_002479669.1">
    <property type="nucleotide sequence ID" value="XM_002479624.1"/>
</dbReference>
<feature type="transmembrane region" description="Helical" evidence="5">
    <location>
        <begin position="115"/>
        <end position="134"/>
    </location>
</feature>
<evidence type="ECO:0000256" key="4">
    <source>
        <dbReference type="ARBA" id="ARBA00023136"/>
    </source>
</evidence>
<dbReference type="eggNOG" id="KOG0255">
    <property type="taxonomic scope" value="Eukaryota"/>
</dbReference>
<keyword evidence="2 5" id="KW-0812">Transmembrane</keyword>
<evidence type="ECO:0000256" key="1">
    <source>
        <dbReference type="ARBA" id="ARBA00004141"/>
    </source>
</evidence>
<sequence>MSSLFKTRYGLTEIQISLTFIANGVGSMVGTLVTGKILDKDYRRVKAKYEDTLDIERRTRHEEDFTLEQARLRLMPVFPSEMSAAASASLNFARFLFAAGGTSFIMPMINGVGVGVAFTICAVVQAVALIGPSIQYKCSAGWRRKDREKAEQRDGEGKIEK</sequence>
<dbReference type="PANTHER" id="PTHR23502">
    <property type="entry name" value="MAJOR FACILITATOR SUPERFAMILY"/>
    <property type="match status" value="1"/>
</dbReference>
<dbReference type="EMBL" id="EQ962654">
    <property type="protein sequence ID" value="EED19235.1"/>
    <property type="molecule type" value="Genomic_DNA"/>
</dbReference>
<dbReference type="VEuPathDB" id="FungiDB:TSTA_025520"/>
<evidence type="ECO:0000256" key="5">
    <source>
        <dbReference type="SAM" id="Phobius"/>
    </source>
</evidence>
<evidence type="ECO:0000256" key="2">
    <source>
        <dbReference type="ARBA" id="ARBA00022692"/>
    </source>
</evidence>
<evidence type="ECO:0000313" key="7">
    <source>
        <dbReference type="Proteomes" id="UP000001745"/>
    </source>
</evidence>
<dbReference type="OMA" id="WKFASAW"/>
<comment type="subcellular location">
    <subcellularLocation>
        <location evidence="1">Membrane</location>
        <topology evidence="1">Multi-pass membrane protein</topology>
    </subcellularLocation>
</comment>
<dbReference type="HOGENOM" id="CLU_1644855_0_0_1"/>
<dbReference type="AlphaFoldDB" id="B8M4P0"/>
<keyword evidence="4 5" id="KW-0472">Membrane</keyword>
<feature type="transmembrane region" description="Helical" evidence="5">
    <location>
        <begin position="20"/>
        <end position="38"/>
    </location>
</feature>
<evidence type="ECO:0000313" key="6">
    <source>
        <dbReference type="EMBL" id="EED19235.1"/>
    </source>
</evidence>
<gene>
    <name evidence="6" type="ORF">TSTA_025520</name>
</gene>
<dbReference type="GO" id="GO:0022857">
    <property type="term" value="F:transmembrane transporter activity"/>
    <property type="evidence" value="ECO:0007669"/>
    <property type="project" value="TreeGrafter"/>
</dbReference>